<sequence>MYDCIWLRTLQSLGFNQDNSVLRQLVQNFPVHQAIQMFSSAPTSILQNSNISRGTGAEKNEQWLVDLH</sequence>
<proteinExistence type="predicted"/>
<protein>
    <submittedName>
        <fullName evidence="1">Uncharacterized protein</fullName>
    </submittedName>
</protein>
<name>R0I1P3_9BRAS</name>
<evidence type="ECO:0000313" key="1">
    <source>
        <dbReference type="EMBL" id="EOA31820.1"/>
    </source>
</evidence>
<reference evidence="1" key="2">
    <citation type="journal article" date="2013" name="Nat. Genet.">
        <title>Genome sequencing of Capsella rubella.</title>
        <authorList>
            <person name="Schmutz J."/>
            <person name="Prochnik S."/>
            <person name="Nordborg M."/>
            <person name="Weigel D."/>
            <person name="Rokhsar D."/>
            <person name="Wright S."/>
        </authorList>
    </citation>
    <scope>NUCLEOTIDE SEQUENCE</scope>
</reference>
<gene>
    <name evidence="1" type="ORF">CARUB_v10015043mg</name>
</gene>
<organism evidence="1 2">
    <name type="scientific">Capsella rubella</name>
    <dbReference type="NCBI Taxonomy" id="81985"/>
    <lineage>
        <taxon>Eukaryota</taxon>
        <taxon>Viridiplantae</taxon>
        <taxon>Streptophyta</taxon>
        <taxon>Embryophyta</taxon>
        <taxon>Tracheophyta</taxon>
        <taxon>Spermatophyta</taxon>
        <taxon>Magnoliopsida</taxon>
        <taxon>eudicotyledons</taxon>
        <taxon>Gunneridae</taxon>
        <taxon>Pentapetalae</taxon>
        <taxon>rosids</taxon>
        <taxon>malvids</taxon>
        <taxon>Brassicales</taxon>
        <taxon>Brassicaceae</taxon>
        <taxon>Camelineae</taxon>
        <taxon>Capsella</taxon>
    </lineage>
</organism>
<dbReference type="EMBL" id="KB870807">
    <property type="protein sequence ID" value="EOA31821.1"/>
    <property type="molecule type" value="Genomic_DNA"/>
</dbReference>
<accession>R0I1P3</accession>
<dbReference type="Proteomes" id="UP000029121">
    <property type="component" value="Unassembled WGS sequence"/>
</dbReference>
<evidence type="ECO:0000313" key="2">
    <source>
        <dbReference type="Proteomes" id="UP000029121"/>
    </source>
</evidence>
<reference evidence="2" key="1">
    <citation type="journal article" date="2013" name="Nat. Genet.">
        <title>The Capsella rubella genome and the genomic consequences of rapid mating system evolution.</title>
        <authorList>
            <person name="Slotte T."/>
            <person name="Hazzouri K.M."/>
            <person name="Agren J.A."/>
            <person name="Koenig D."/>
            <person name="Maumus F."/>
            <person name="Guo Y.L."/>
            <person name="Steige K."/>
            <person name="Platts A.E."/>
            <person name="Escobar J.S."/>
            <person name="Newman L.K."/>
            <person name="Wang W."/>
            <person name="Mandakova T."/>
            <person name="Vello E."/>
            <person name="Smith L.M."/>
            <person name="Henz S.R."/>
            <person name="Steffen J."/>
            <person name="Takuno S."/>
            <person name="Brandvain Y."/>
            <person name="Coop G."/>
            <person name="Andolfatto P."/>
            <person name="Hu T.T."/>
            <person name="Blanchette M."/>
            <person name="Clark R.M."/>
            <person name="Quesneville H."/>
            <person name="Nordborg M."/>
            <person name="Gaut B.S."/>
            <person name="Lysak M.A."/>
            <person name="Jenkins J."/>
            <person name="Grimwood J."/>
            <person name="Chapman J."/>
            <person name="Prochnik S."/>
            <person name="Shu S."/>
            <person name="Rokhsar D."/>
            <person name="Schmutz J."/>
            <person name="Weigel D."/>
            <person name="Wright S.I."/>
        </authorList>
    </citation>
    <scope>NUCLEOTIDE SEQUENCE [LARGE SCALE GENOMIC DNA]</scope>
    <source>
        <strain evidence="2">cv. Monte Gargano</strain>
    </source>
</reference>
<dbReference type="EMBL" id="KB870807">
    <property type="protein sequence ID" value="EOA31820.1"/>
    <property type="molecule type" value="Genomic_DNA"/>
</dbReference>
<keyword evidence="2" id="KW-1185">Reference proteome</keyword>
<dbReference type="AlphaFoldDB" id="R0I1P3"/>